<protein>
    <submittedName>
        <fullName evidence="3">Transglycosylase SLT domain-containing protein</fullName>
    </submittedName>
</protein>
<accession>A0ABY6N1Y2</accession>
<evidence type="ECO:0000259" key="2">
    <source>
        <dbReference type="Pfam" id="PF01464"/>
    </source>
</evidence>
<evidence type="ECO:0000256" key="1">
    <source>
        <dbReference type="ARBA" id="ARBA00007734"/>
    </source>
</evidence>
<dbReference type="Gene3D" id="1.10.530.10">
    <property type="match status" value="1"/>
</dbReference>
<dbReference type="Pfam" id="PF01464">
    <property type="entry name" value="SLT"/>
    <property type="match status" value="1"/>
</dbReference>
<gene>
    <name evidence="3" type="ORF">NKI27_18595</name>
</gene>
<feature type="domain" description="Transglycosylase SLT" evidence="2">
    <location>
        <begin position="94"/>
        <end position="208"/>
    </location>
</feature>
<name>A0ABY6N1Y2_9ALTE</name>
<dbReference type="SUPFAM" id="SSF53955">
    <property type="entry name" value="Lysozyme-like"/>
    <property type="match status" value="1"/>
</dbReference>
<dbReference type="InterPro" id="IPR023346">
    <property type="entry name" value="Lysozyme-like_dom_sf"/>
</dbReference>
<reference evidence="3" key="1">
    <citation type="submission" date="2022-06" db="EMBL/GenBank/DDBJ databases">
        <title>Alkalimarinus sp. nov., isolated from gut of a Alitta virens.</title>
        <authorList>
            <person name="Yang A.I."/>
            <person name="Shin N.-R."/>
        </authorList>
    </citation>
    <scope>NUCLEOTIDE SEQUENCE</scope>
    <source>
        <strain evidence="3">A2M4</strain>
    </source>
</reference>
<dbReference type="InterPro" id="IPR008258">
    <property type="entry name" value="Transglycosylase_SLT_dom_1"/>
</dbReference>
<organism evidence="3 4">
    <name type="scientific">Alkalimarinus alittae</name>
    <dbReference type="NCBI Taxonomy" id="2961619"/>
    <lineage>
        <taxon>Bacteria</taxon>
        <taxon>Pseudomonadati</taxon>
        <taxon>Pseudomonadota</taxon>
        <taxon>Gammaproteobacteria</taxon>
        <taxon>Alteromonadales</taxon>
        <taxon>Alteromonadaceae</taxon>
        <taxon>Alkalimarinus</taxon>
    </lineage>
</organism>
<dbReference type="PANTHER" id="PTHR37423:SF2">
    <property type="entry name" value="MEMBRANE-BOUND LYTIC MUREIN TRANSGLYCOSYLASE C"/>
    <property type="match status" value="1"/>
</dbReference>
<dbReference type="Proteomes" id="UP001163739">
    <property type="component" value="Chromosome"/>
</dbReference>
<evidence type="ECO:0000313" key="4">
    <source>
        <dbReference type="Proteomes" id="UP001163739"/>
    </source>
</evidence>
<sequence>MLPFTALKNKSLTAHITASFCILSAVLLFPINHSSTEQALHQHHQISEKSALNQSDAEQQISIRHTLSDPLNDAVDVYTVEIEEAFPFERQIRRVASEVEIDESLVYAVTKAESSFRSGVQSHAGAIGLMQVIASAAGRDAYYRLHKKRATPTLAQLKDPYTNLQLGSTYLKLLEEHHFGHITDEKLKQMLVLAAYNWGPVNVKRKLLAKNPPRNAEEMKWVLWTKAPRETYSYVNKVLKYQNQFSQFEA</sequence>
<dbReference type="PANTHER" id="PTHR37423">
    <property type="entry name" value="SOLUBLE LYTIC MUREIN TRANSGLYCOSYLASE-RELATED"/>
    <property type="match status" value="1"/>
</dbReference>
<keyword evidence="4" id="KW-1185">Reference proteome</keyword>
<dbReference type="RefSeq" id="WP_265047515.1">
    <property type="nucleotide sequence ID" value="NZ_CP100390.1"/>
</dbReference>
<proteinExistence type="inferred from homology"/>
<evidence type="ECO:0000313" key="3">
    <source>
        <dbReference type="EMBL" id="UZE96030.1"/>
    </source>
</evidence>
<dbReference type="EMBL" id="CP100390">
    <property type="protein sequence ID" value="UZE96030.1"/>
    <property type="molecule type" value="Genomic_DNA"/>
</dbReference>
<comment type="similarity">
    <text evidence="1">Belongs to the transglycosylase Slt family.</text>
</comment>